<dbReference type="PANTHER" id="PTHR15907">
    <property type="entry name" value="DUF614 FAMILY PROTEIN-RELATED"/>
    <property type="match status" value="1"/>
</dbReference>
<dbReference type="Proteomes" id="UP000030762">
    <property type="component" value="Unassembled WGS sequence"/>
</dbReference>
<evidence type="ECO:0000256" key="1">
    <source>
        <dbReference type="SAM" id="MobiDB-lite"/>
    </source>
</evidence>
<feature type="region of interest" description="Disordered" evidence="1">
    <location>
        <begin position="1"/>
        <end position="21"/>
    </location>
</feature>
<dbReference type="RefSeq" id="XP_008621072.1">
    <property type="nucleotide sequence ID" value="XM_008622850.1"/>
</dbReference>
<dbReference type="AlphaFoldDB" id="T0R0L6"/>
<dbReference type="Pfam" id="PF04749">
    <property type="entry name" value="PLAC8"/>
    <property type="match status" value="1"/>
</dbReference>
<evidence type="ECO:0000313" key="4">
    <source>
        <dbReference type="Proteomes" id="UP000030762"/>
    </source>
</evidence>
<dbReference type="GeneID" id="19957359"/>
<proteinExistence type="predicted"/>
<dbReference type="InterPro" id="IPR006461">
    <property type="entry name" value="PLAC_motif_containing"/>
</dbReference>
<dbReference type="VEuPathDB" id="FungiDB:SDRG_16632"/>
<keyword evidence="4" id="KW-1185">Reference proteome</keyword>
<reference evidence="3 4" key="1">
    <citation type="submission" date="2012-04" db="EMBL/GenBank/DDBJ databases">
        <title>The Genome Sequence of Saprolegnia declina VS20.</title>
        <authorList>
            <consortium name="The Broad Institute Genome Sequencing Platform"/>
            <person name="Russ C."/>
            <person name="Nusbaum C."/>
            <person name="Tyler B."/>
            <person name="van West P."/>
            <person name="Dieguez-Uribeondo J."/>
            <person name="de Bruijn I."/>
            <person name="Tripathy S."/>
            <person name="Jiang R."/>
            <person name="Young S.K."/>
            <person name="Zeng Q."/>
            <person name="Gargeya S."/>
            <person name="Fitzgerald M."/>
            <person name="Haas B."/>
            <person name="Abouelleil A."/>
            <person name="Alvarado L."/>
            <person name="Arachchi H.M."/>
            <person name="Berlin A."/>
            <person name="Chapman S.B."/>
            <person name="Goldberg J."/>
            <person name="Griggs A."/>
            <person name="Gujja S."/>
            <person name="Hansen M."/>
            <person name="Howarth C."/>
            <person name="Imamovic A."/>
            <person name="Larimer J."/>
            <person name="McCowen C."/>
            <person name="Montmayeur A."/>
            <person name="Murphy C."/>
            <person name="Neiman D."/>
            <person name="Pearson M."/>
            <person name="Priest M."/>
            <person name="Roberts A."/>
            <person name="Saif S."/>
            <person name="Shea T."/>
            <person name="Sisk P."/>
            <person name="Sykes S."/>
            <person name="Wortman J."/>
            <person name="Nusbaum C."/>
            <person name="Birren B."/>
        </authorList>
    </citation>
    <scope>NUCLEOTIDE SEQUENCE [LARGE SCALE GENOMIC DNA]</scope>
    <source>
        <strain evidence="3 4">VS20</strain>
    </source>
</reference>
<dbReference type="NCBIfam" id="TIGR01571">
    <property type="entry name" value="A_thal_Cys_rich"/>
    <property type="match status" value="1"/>
</dbReference>
<organism evidence="3 4">
    <name type="scientific">Saprolegnia diclina (strain VS20)</name>
    <dbReference type="NCBI Taxonomy" id="1156394"/>
    <lineage>
        <taxon>Eukaryota</taxon>
        <taxon>Sar</taxon>
        <taxon>Stramenopiles</taxon>
        <taxon>Oomycota</taxon>
        <taxon>Saprolegniomycetes</taxon>
        <taxon>Saprolegniales</taxon>
        <taxon>Saprolegniaceae</taxon>
        <taxon>Saprolegnia</taxon>
    </lineage>
</organism>
<gene>
    <name evidence="3" type="ORF">SDRG_16632</name>
</gene>
<evidence type="ECO:0000256" key="2">
    <source>
        <dbReference type="SAM" id="Phobius"/>
    </source>
</evidence>
<dbReference type="OrthoDB" id="78561at2759"/>
<feature type="transmembrane region" description="Helical" evidence="2">
    <location>
        <begin position="72"/>
        <end position="90"/>
    </location>
</feature>
<name>T0R0L6_SAPDV</name>
<keyword evidence="2" id="KW-0812">Transmembrane</keyword>
<dbReference type="STRING" id="1156394.T0R0L6"/>
<dbReference type="OMA" id="EDVCCAC"/>
<keyword evidence="2" id="KW-1133">Transmembrane helix</keyword>
<dbReference type="InParanoid" id="T0R0L6"/>
<protein>
    <recommendedName>
        <fullName evidence="5">PLAC8 family protein</fullName>
    </recommendedName>
</protein>
<evidence type="ECO:0008006" key="5">
    <source>
        <dbReference type="Google" id="ProtNLM"/>
    </source>
</evidence>
<accession>T0R0L6</accession>
<evidence type="ECO:0000313" key="3">
    <source>
        <dbReference type="EMBL" id="EQC25508.1"/>
    </source>
</evidence>
<sequence>MSTSAPHDLEAGRAATQPAHGKNNVDQNGILLGQWKAGIFGCCDACVPNCLMTWCCPCISYAQTRHRLTGSFWSSCLLFTLCAGLPILCIRGEVRDRFRIPGSCCEDVCCACFCPTCVLAQVATHTESYTPGSCDCSPKDVLLGYNV</sequence>
<dbReference type="EMBL" id="JH767271">
    <property type="protein sequence ID" value="EQC25508.1"/>
    <property type="molecule type" value="Genomic_DNA"/>
</dbReference>
<keyword evidence="2" id="KW-0472">Membrane</keyword>